<feature type="domain" description="PucR C-terminal helix-turn-helix" evidence="2">
    <location>
        <begin position="328"/>
        <end position="386"/>
    </location>
</feature>
<dbReference type="InterPro" id="IPR042070">
    <property type="entry name" value="PucR_C-HTH_sf"/>
</dbReference>
<evidence type="ECO:0000313" key="5">
    <source>
        <dbReference type="EMBL" id="MBS9535873.1"/>
    </source>
</evidence>
<evidence type="ECO:0000313" key="6">
    <source>
        <dbReference type="Proteomes" id="UP001519535"/>
    </source>
</evidence>
<reference evidence="5 6" key="1">
    <citation type="submission" date="2021-05" db="EMBL/GenBank/DDBJ databases">
        <title>Mycobacterium acidophilum sp. nov., an extremely acid-tolerant member of the genus Mycobacterium.</title>
        <authorList>
            <person name="Xia J."/>
        </authorList>
    </citation>
    <scope>NUCLEOTIDE SEQUENCE [LARGE SCALE GENOMIC DNA]</scope>
    <source>
        <strain evidence="5 6">M1</strain>
    </source>
</reference>
<protein>
    <submittedName>
        <fullName evidence="5">Helix-turn-helix domain-containing protein</fullName>
    </submittedName>
</protein>
<dbReference type="PANTHER" id="PTHR33744">
    <property type="entry name" value="CARBOHYDRATE DIACID REGULATOR"/>
    <property type="match status" value="1"/>
</dbReference>
<dbReference type="Proteomes" id="UP001519535">
    <property type="component" value="Unassembled WGS sequence"/>
</dbReference>
<keyword evidence="6" id="KW-1185">Reference proteome</keyword>
<name>A0ABS5RNJ2_9MYCO</name>
<comment type="similarity">
    <text evidence="1">Belongs to the CdaR family.</text>
</comment>
<organism evidence="5 6">
    <name type="scientific">Mycolicibacter acidiphilus</name>
    <dbReference type="NCBI Taxonomy" id="2835306"/>
    <lineage>
        <taxon>Bacteria</taxon>
        <taxon>Bacillati</taxon>
        <taxon>Actinomycetota</taxon>
        <taxon>Actinomycetes</taxon>
        <taxon>Mycobacteriales</taxon>
        <taxon>Mycobacteriaceae</taxon>
        <taxon>Mycolicibacter</taxon>
    </lineage>
</organism>
<dbReference type="Pfam" id="PF14361">
    <property type="entry name" value="RsbRD_N"/>
    <property type="match status" value="1"/>
</dbReference>
<evidence type="ECO:0000259" key="3">
    <source>
        <dbReference type="Pfam" id="PF14361"/>
    </source>
</evidence>
<feature type="domain" description="CdaR GGDEF-like" evidence="4">
    <location>
        <begin position="171"/>
        <end position="278"/>
    </location>
</feature>
<dbReference type="InterPro" id="IPR025751">
    <property type="entry name" value="RsbRD_N_dom"/>
</dbReference>
<dbReference type="Pfam" id="PF13556">
    <property type="entry name" value="HTH_30"/>
    <property type="match status" value="1"/>
</dbReference>
<dbReference type="RefSeq" id="WP_214094722.1">
    <property type="nucleotide sequence ID" value="NZ_JAHCLR010000063.1"/>
</dbReference>
<comment type="caution">
    <text evidence="5">The sequence shown here is derived from an EMBL/GenBank/DDBJ whole genome shotgun (WGS) entry which is preliminary data.</text>
</comment>
<proteinExistence type="inferred from homology"/>
<evidence type="ECO:0000259" key="2">
    <source>
        <dbReference type="Pfam" id="PF13556"/>
    </source>
</evidence>
<dbReference type="InterPro" id="IPR041522">
    <property type="entry name" value="CdaR_GGDEF"/>
</dbReference>
<accession>A0ABS5RNJ2</accession>
<dbReference type="Pfam" id="PF17853">
    <property type="entry name" value="GGDEF_2"/>
    <property type="match status" value="1"/>
</dbReference>
<sequence length="403" mass="42021">MGESFVARASRQLLGDVDGLVADVAAAVQDAGLYGDSGVTAEDLRAAHRANLVGLLGFLSGEPQAGLAAPQETGRLRGGQGAPLPAVLRAYRLGASVIWDRLVAMAGDDAAARAELLSKASLAWQIFDEYTQAVTVSYQDAVAEHARRDAAIRDAALDALFGGQVAGGLLWDCATKLRLPQRGTFAVVVATLPDRAIENTFDPLPGIEAELTALGVRSAWRLQLGSQVGVVALTDTFGVQRLCTMIAGRGTAPVGISTPYDGLDDTHAALRQAQLACAAVGSADQRVLRYEDALVPALVASAPEVAGALAAAVLGPLLALPAADRDGLVETLNCWFAAGGEVAAVAEALYCHRNTVRSRLNRITEATGCDVATPVGAAHLYLAMQAHRINPMEPNPPEHRRTT</sequence>
<gene>
    <name evidence="5" type="ORF">KIH27_20010</name>
</gene>
<dbReference type="PANTHER" id="PTHR33744:SF1">
    <property type="entry name" value="DNA-BINDING TRANSCRIPTIONAL ACTIVATOR ADER"/>
    <property type="match status" value="1"/>
</dbReference>
<dbReference type="InterPro" id="IPR051448">
    <property type="entry name" value="CdaR-like_regulators"/>
</dbReference>
<evidence type="ECO:0000256" key="1">
    <source>
        <dbReference type="ARBA" id="ARBA00006754"/>
    </source>
</evidence>
<dbReference type="EMBL" id="JAHCLR010000063">
    <property type="protein sequence ID" value="MBS9535873.1"/>
    <property type="molecule type" value="Genomic_DNA"/>
</dbReference>
<dbReference type="InterPro" id="IPR025736">
    <property type="entry name" value="PucR_C-HTH_dom"/>
</dbReference>
<evidence type="ECO:0000259" key="4">
    <source>
        <dbReference type="Pfam" id="PF17853"/>
    </source>
</evidence>
<dbReference type="Gene3D" id="1.10.10.2840">
    <property type="entry name" value="PucR C-terminal helix-turn-helix domain"/>
    <property type="match status" value="1"/>
</dbReference>
<feature type="domain" description="RsbT co-antagonist protein RsbRD N-terminal" evidence="3">
    <location>
        <begin position="19"/>
        <end position="151"/>
    </location>
</feature>